<dbReference type="Proteomes" id="UP000316079">
    <property type="component" value="Unassembled WGS sequence"/>
</dbReference>
<dbReference type="InterPro" id="IPR008983">
    <property type="entry name" value="Tumour_necrosis_fac-like_dom"/>
</dbReference>
<reference evidence="3 4" key="1">
    <citation type="journal article" date="2019" name="Sci. Data">
        <title>Hybrid genome assembly and annotation of Danionella translucida.</title>
        <authorList>
            <person name="Kadobianskyi M."/>
            <person name="Schulze L."/>
            <person name="Schuelke M."/>
            <person name="Judkewitz B."/>
        </authorList>
    </citation>
    <scope>NUCLEOTIDE SEQUENCE [LARGE SCALE GENOMIC DNA]</scope>
    <source>
        <strain evidence="3 4">Bolton</strain>
    </source>
</reference>
<dbReference type="Gene3D" id="2.60.120.40">
    <property type="match status" value="1"/>
</dbReference>
<dbReference type="InterPro" id="IPR006052">
    <property type="entry name" value="TNF_dom"/>
</dbReference>
<feature type="domain" description="THD" evidence="2">
    <location>
        <begin position="105"/>
        <end position="204"/>
    </location>
</feature>
<evidence type="ECO:0000259" key="2">
    <source>
        <dbReference type="Pfam" id="PF00229"/>
    </source>
</evidence>
<dbReference type="OrthoDB" id="9936525at2759"/>
<dbReference type="SUPFAM" id="SSF49842">
    <property type="entry name" value="TNF-like"/>
    <property type="match status" value="1"/>
</dbReference>
<name>A0A553MQM6_9TELE</name>
<dbReference type="GO" id="GO:0005164">
    <property type="term" value="F:tumor necrosis factor receptor binding"/>
    <property type="evidence" value="ECO:0007669"/>
    <property type="project" value="InterPro"/>
</dbReference>
<dbReference type="EMBL" id="SRMA01027321">
    <property type="protein sequence ID" value="TRY55482.1"/>
    <property type="molecule type" value="Genomic_DNA"/>
</dbReference>
<keyword evidence="4" id="KW-1185">Reference proteome</keyword>
<evidence type="ECO:0000256" key="1">
    <source>
        <dbReference type="ARBA" id="ARBA00008670"/>
    </source>
</evidence>
<dbReference type="GO" id="GO:0006955">
    <property type="term" value="P:immune response"/>
    <property type="evidence" value="ECO:0007669"/>
    <property type="project" value="InterPro"/>
</dbReference>
<accession>A0A553MQM6</accession>
<evidence type="ECO:0000313" key="3">
    <source>
        <dbReference type="EMBL" id="TRY55482.1"/>
    </source>
</evidence>
<gene>
    <name evidence="3" type="ORF">DNTS_027871</name>
</gene>
<dbReference type="Pfam" id="PF00229">
    <property type="entry name" value="TNF"/>
    <property type="match status" value="1"/>
</dbReference>
<protein>
    <recommendedName>
        <fullName evidence="2">THD domain-containing protein</fullName>
    </recommendedName>
</protein>
<organism evidence="3 4">
    <name type="scientific">Danionella cerebrum</name>
    <dbReference type="NCBI Taxonomy" id="2873325"/>
    <lineage>
        <taxon>Eukaryota</taxon>
        <taxon>Metazoa</taxon>
        <taxon>Chordata</taxon>
        <taxon>Craniata</taxon>
        <taxon>Vertebrata</taxon>
        <taxon>Euteleostomi</taxon>
        <taxon>Actinopterygii</taxon>
        <taxon>Neopterygii</taxon>
        <taxon>Teleostei</taxon>
        <taxon>Ostariophysi</taxon>
        <taxon>Cypriniformes</taxon>
        <taxon>Danionidae</taxon>
        <taxon>Danioninae</taxon>
        <taxon>Danionella</taxon>
    </lineage>
</organism>
<proteinExistence type="inferred from homology"/>
<evidence type="ECO:0000313" key="4">
    <source>
        <dbReference type="Proteomes" id="UP000316079"/>
    </source>
</evidence>
<comment type="caution">
    <text evidence="3">The sequence shown here is derived from an EMBL/GenBank/DDBJ whole genome shotgun (WGS) entry which is preliminary data.</text>
</comment>
<dbReference type="AlphaFoldDB" id="A0A553MQM6"/>
<sequence length="212" mass="24653">MDHQMKACIRALKIKVIFSQVLCALFCVSCCIYTLQSQGNLSVRKEIEDRPKADMQQKDPNHKMQTFVRLTVPKKSKLKYGDVEWIPTPESVHPNNTGYLSLSVNGSHLEVLRTGIYRICLQITYKHITEAEQNVSLQQDVYITSDKYENEILQLTSMEAVNFDYWRKSLFTEGIFELDAGDKLFIRANLSFIDVYTNYRQKNFLVVSKNMY</sequence>
<comment type="similarity">
    <text evidence="1">Belongs to the tumor necrosis factor family.</text>
</comment>
<dbReference type="GO" id="GO:0016020">
    <property type="term" value="C:membrane"/>
    <property type="evidence" value="ECO:0007669"/>
    <property type="project" value="InterPro"/>
</dbReference>